<dbReference type="Pfam" id="PF17782">
    <property type="entry name" value="WHD_DprA"/>
    <property type="match status" value="1"/>
</dbReference>
<dbReference type="NCBIfam" id="TIGR00732">
    <property type="entry name" value="dprA"/>
    <property type="match status" value="1"/>
</dbReference>
<dbReference type="AlphaFoldDB" id="A0A2T1DZL2"/>
<dbReference type="SUPFAM" id="SSF47781">
    <property type="entry name" value="RuvA domain 2-like"/>
    <property type="match status" value="1"/>
</dbReference>
<evidence type="ECO:0000313" key="4">
    <source>
        <dbReference type="EMBL" id="PSB25935.1"/>
    </source>
</evidence>
<evidence type="ECO:0000313" key="5">
    <source>
        <dbReference type="Proteomes" id="UP000239576"/>
    </source>
</evidence>
<dbReference type="InterPro" id="IPR041614">
    <property type="entry name" value="DprA_WH"/>
</dbReference>
<sequence>MVEERAFWFAWSQLSGIGPVLLRRLQKHFGSLVTAWEASTSALVEVEGVGTQTADTIVAERQKLEPAALLEQHERENPNFWTPADAAYPRLLLETPDPPSLLYYRGTVDLLENQGTTPTVAIVGTRDPSDYGRRWTRRLTTTLAQSGFTVVSGLAEGIDTEVHRSCISLNGRTLAVLGTGVDVVYPWSNRHLHQQVIEHGLLLSEYPAGTQPDRTHFPRRNRIIAGLSRATIVMEAPMRSGALITAHMANDYGRDVYVLPGSLDNPKASGCLQLLNKGAQVILSEANLLEMLGSLPQLVPPTPTQQTQLPLNLEPELEKVLQILTNFSQENEAEALPFDFIVQQTQLQAGSVSSALLQLELMGLVSQQPGMRYQRQ</sequence>
<dbReference type="OrthoDB" id="9785707at2"/>
<evidence type="ECO:0000259" key="3">
    <source>
        <dbReference type="Pfam" id="PF17782"/>
    </source>
</evidence>
<comment type="similarity">
    <text evidence="1">Belongs to the DprA/Smf family.</text>
</comment>
<dbReference type="InterPro" id="IPR003488">
    <property type="entry name" value="DprA"/>
</dbReference>
<dbReference type="RefSeq" id="WP_106258496.1">
    <property type="nucleotide sequence ID" value="NZ_CAWNSW010000038.1"/>
</dbReference>
<feature type="domain" description="DprA winged helix" evidence="3">
    <location>
        <begin position="307"/>
        <end position="371"/>
    </location>
</feature>
<reference evidence="5" key="1">
    <citation type="submission" date="2018-02" db="EMBL/GenBank/DDBJ databases">
        <authorList>
            <person name="Moore K."/>
            <person name="Momper L."/>
        </authorList>
    </citation>
    <scope>NUCLEOTIDE SEQUENCE [LARGE SCALE GENOMIC DNA]</scope>
    <source>
        <strain evidence="5">ULC18</strain>
    </source>
</reference>
<dbReference type="Pfam" id="PF02481">
    <property type="entry name" value="DNA_processg_A"/>
    <property type="match status" value="1"/>
</dbReference>
<gene>
    <name evidence="4" type="primary">dprA</name>
    <name evidence="4" type="ORF">C7B82_21470</name>
</gene>
<organism evidence="4 5">
    <name type="scientific">Stenomitos frigidus ULC18</name>
    <dbReference type="NCBI Taxonomy" id="2107698"/>
    <lineage>
        <taxon>Bacteria</taxon>
        <taxon>Bacillati</taxon>
        <taxon>Cyanobacteriota</taxon>
        <taxon>Cyanophyceae</taxon>
        <taxon>Leptolyngbyales</taxon>
        <taxon>Leptolyngbyaceae</taxon>
        <taxon>Stenomitos</taxon>
    </lineage>
</organism>
<dbReference type="InterPro" id="IPR010994">
    <property type="entry name" value="RuvA_2-like"/>
</dbReference>
<accession>A0A2T1DZL2</accession>
<comment type="caution">
    <text evidence="4">The sequence shown here is derived from an EMBL/GenBank/DDBJ whole genome shotgun (WGS) entry which is preliminary data.</text>
</comment>
<proteinExistence type="inferred from homology"/>
<dbReference type="SUPFAM" id="SSF102405">
    <property type="entry name" value="MCP/YpsA-like"/>
    <property type="match status" value="1"/>
</dbReference>
<dbReference type="GO" id="GO:0009294">
    <property type="term" value="P:DNA-mediated transformation"/>
    <property type="evidence" value="ECO:0007669"/>
    <property type="project" value="InterPro"/>
</dbReference>
<dbReference type="PANTHER" id="PTHR43022:SF1">
    <property type="entry name" value="PROTEIN SMF"/>
    <property type="match status" value="1"/>
</dbReference>
<evidence type="ECO:0000256" key="1">
    <source>
        <dbReference type="ARBA" id="ARBA00006525"/>
    </source>
</evidence>
<dbReference type="EMBL" id="PVWK01000118">
    <property type="protein sequence ID" value="PSB25935.1"/>
    <property type="molecule type" value="Genomic_DNA"/>
</dbReference>
<protein>
    <submittedName>
        <fullName evidence="4">DNA-protecting protein DprA</fullName>
    </submittedName>
</protein>
<keyword evidence="5" id="KW-1185">Reference proteome</keyword>
<name>A0A2T1DZL2_9CYAN</name>
<dbReference type="InterPro" id="IPR057666">
    <property type="entry name" value="DrpA_SLOG"/>
</dbReference>
<reference evidence="4 5" key="2">
    <citation type="submission" date="2018-03" db="EMBL/GenBank/DDBJ databases">
        <title>The ancient ancestry and fast evolution of plastids.</title>
        <authorList>
            <person name="Moore K.R."/>
            <person name="Magnabosco C."/>
            <person name="Momper L."/>
            <person name="Gold D.A."/>
            <person name="Bosak T."/>
            <person name="Fournier G.P."/>
        </authorList>
    </citation>
    <scope>NUCLEOTIDE SEQUENCE [LARGE SCALE GENOMIC DNA]</scope>
    <source>
        <strain evidence="4 5">ULC18</strain>
    </source>
</reference>
<dbReference type="PANTHER" id="PTHR43022">
    <property type="entry name" value="PROTEIN SMF"/>
    <property type="match status" value="1"/>
</dbReference>
<dbReference type="Gene3D" id="3.40.50.450">
    <property type="match status" value="1"/>
</dbReference>
<feature type="domain" description="Smf/DprA SLOG" evidence="2">
    <location>
        <begin position="80"/>
        <end position="292"/>
    </location>
</feature>
<evidence type="ECO:0000259" key="2">
    <source>
        <dbReference type="Pfam" id="PF02481"/>
    </source>
</evidence>
<dbReference type="Gene3D" id="1.10.10.10">
    <property type="entry name" value="Winged helix-like DNA-binding domain superfamily/Winged helix DNA-binding domain"/>
    <property type="match status" value="1"/>
</dbReference>
<dbReference type="InterPro" id="IPR036388">
    <property type="entry name" value="WH-like_DNA-bd_sf"/>
</dbReference>
<dbReference type="Proteomes" id="UP000239576">
    <property type="component" value="Unassembled WGS sequence"/>
</dbReference>